<dbReference type="AlphaFoldDB" id="A0A553UK15"/>
<dbReference type="OrthoDB" id="152510at2"/>
<organism evidence="2 3">
    <name type="scientific">Deinococcus detaillensis</name>
    <dbReference type="NCBI Taxonomy" id="2592048"/>
    <lineage>
        <taxon>Bacteria</taxon>
        <taxon>Thermotogati</taxon>
        <taxon>Deinococcota</taxon>
        <taxon>Deinococci</taxon>
        <taxon>Deinococcales</taxon>
        <taxon>Deinococcaceae</taxon>
        <taxon>Deinococcus</taxon>
    </lineage>
</organism>
<dbReference type="InterPro" id="IPR016040">
    <property type="entry name" value="NAD(P)-bd_dom"/>
</dbReference>
<gene>
    <name evidence="2" type="ORF">FNU79_16510</name>
</gene>
<evidence type="ECO:0000313" key="2">
    <source>
        <dbReference type="EMBL" id="TSA80543.1"/>
    </source>
</evidence>
<dbReference type="Proteomes" id="UP000316092">
    <property type="component" value="Unassembled WGS sequence"/>
</dbReference>
<evidence type="ECO:0000313" key="3">
    <source>
        <dbReference type="Proteomes" id="UP000316092"/>
    </source>
</evidence>
<dbReference type="PANTHER" id="PTHR12126">
    <property type="entry name" value="NADH-UBIQUINONE OXIDOREDUCTASE 39 KDA SUBUNIT-RELATED"/>
    <property type="match status" value="1"/>
</dbReference>
<reference evidence="2 3" key="1">
    <citation type="submission" date="2019-07" db="EMBL/GenBank/DDBJ databases">
        <title>Deinococcus detaillus sp. nov., isolated from humus soil in Antarctica.</title>
        <authorList>
            <person name="Zhang K."/>
        </authorList>
    </citation>
    <scope>NUCLEOTIDE SEQUENCE [LARGE SCALE GENOMIC DNA]</scope>
    <source>
        <strain evidence="2 3">H1</strain>
    </source>
</reference>
<dbReference type="InterPro" id="IPR036291">
    <property type="entry name" value="NAD(P)-bd_dom_sf"/>
</dbReference>
<dbReference type="PANTHER" id="PTHR12126:SF11">
    <property type="entry name" value="NADH DEHYDROGENASE [UBIQUINONE] 1 ALPHA SUBCOMPLEX SUBUNIT 9, MITOCHONDRIAL"/>
    <property type="match status" value="1"/>
</dbReference>
<keyword evidence="3" id="KW-1185">Reference proteome</keyword>
<proteinExistence type="predicted"/>
<feature type="domain" description="NAD(P)-binding" evidence="1">
    <location>
        <begin position="10"/>
        <end position="142"/>
    </location>
</feature>
<accession>A0A553UK15</accession>
<evidence type="ECO:0000259" key="1">
    <source>
        <dbReference type="Pfam" id="PF13460"/>
    </source>
</evidence>
<dbReference type="GO" id="GO:0044877">
    <property type="term" value="F:protein-containing complex binding"/>
    <property type="evidence" value="ECO:0007669"/>
    <property type="project" value="TreeGrafter"/>
</dbReference>
<dbReference type="Gene3D" id="3.40.50.720">
    <property type="entry name" value="NAD(P)-binding Rossmann-like Domain"/>
    <property type="match status" value="1"/>
</dbReference>
<dbReference type="Pfam" id="PF13460">
    <property type="entry name" value="NAD_binding_10"/>
    <property type="match status" value="1"/>
</dbReference>
<dbReference type="RefSeq" id="WP_143721896.1">
    <property type="nucleotide sequence ID" value="NZ_VKDB01000029.1"/>
</dbReference>
<name>A0A553UK15_9DEIO</name>
<sequence>MTNRRVLLTGGTGKLGQRAARELVEEGLRVRILTRQLPSHPDPAYEWAQGDYVSGAGLADAFRNVDTVLHTAHDPQRPKRDLPGVVRLHSYSLAAGTRHFIQVGIVGAARVPGFGYYAAKAQAESMLTESGLPFSIFRAAQFHPFVAELLSGLEGGPLVVVPVGTLQPVDIGEVAAALAQHALRGQPGVEEWVGPQLLTLEYLARQHLRASKKSKPVKALSFPLPVFKAIAGGALTDAQAARGRKTFETWLAETQPA</sequence>
<comment type="caution">
    <text evidence="2">The sequence shown here is derived from an EMBL/GenBank/DDBJ whole genome shotgun (WGS) entry which is preliminary data.</text>
</comment>
<dbReference type="SUPFAM" id="SSF51735">
    <property type="entry name" value="NAD(P)-binding Rossmann-fold domains"/>
    <property type="match status" value="1"/>
</dbReference>
<protein>
    <submittedName>
        <fullName evidence="2">NAD-dependent epimerase/dehydratase family protein</fullName>
    </submittedName>
</protein>
<dbReference type="EMBL" id="VKDB01000029">
    <property type="protein sequence ID" value="TSA80543.1"/>
    <property type="molecule type" value="Genomic_DNA"/>
</dbReference>
<dbReference type="InterPro" id="IPR051207">
    <property type="entry name" value="ComplexI_NDUFA9_subunit"/>
</dbReference>